<evidence type="ECO:0000256" key="3">
    <source>
        <dbReference type="ARBA" id="ARBA00023163"/>
    </source>
</evidence>
<evidence type="ECO:0000313" key="6">
    <source>
        <dbReference type="Proteomes" id="UP000183994"/>
    </source>
</evidence>
<organism evidence="5 6">
    <name type="scientific">Desulfatibacillum alkenivorans DSM 16219</name>
    <dbReference type="NCBI Taxonomy" id="1121393"/>
    <lineage>
        <taxon>Bacteria</taxon>
        <taxon>Pseudomonadati</taxon>
        <taxon>Thermodesulfobacteriota</taxon>
        <taxon>Desulfobacteria</taxon>
        <taxon>Desulfobacterales</taxon>
        <taxon>Desulfatibacillaceae</taxon>
        <taxon>Desulfatibacillum</taxon>
    </lineage>
</organism>
<protein>
    <submittedName>
        <fullName evidence="5">DNA-binding transcriptional regulator, FadR family</fullName>
    </submittedName>
</protein>
<dbReference type="OrthoDB" id="5343675at2"/>
<keyword evidence="1" id="KW-0805">Transcription regulation</keyword>
<dbReference type="GO" id="GO:0003677">
    <property type="term" value="F:DNA binding"/>
    <property type="evidence" value="ECO:0007669"/>
    <property type="project" value="UniProtKB-KW"/>
</dbReference>
<dbReference type="SMART" id="SM00345">
    <property type="entry name" value="HTH_GNTR"/>
    <property type="match status" value="1"/>
</dbReference>
<keyword evidence="6" id="KW-1185">Reference proteome</keyword>
<evidence type="ECO:0000313" key="5">
    <source>
        <dbReference type="EMBL" id="SHI96643.1"/>
    </source>
</evidence>
<accession>A0A1M6FG83</accession>
<dbReference type="AlphaFoldDB" id="A0A1M6FG83"/>
<keyword evidence="3" id="KW-0804">Transcription</keyword>
<dbReference type="PANTHER" id="PTHR43537">
    <property type="entry name" value="TRANSCRIPTIONAL REGULATOR, GNTR FAMILY"/>
    <property type="match status" value="1"/>
</dbReference>
<dbReference type="STRING" id="1121393.SAMN02745216_00812"/>
<proteinExistence type="predicted"/>
<evidence type="ECO:0000256" key="2">
    <source>
        <dbReference type="ARBA" id="ARBA00023125"/>
    </source>
</evidence>
<dbReference type="EMBL" id="FQZU01000003">
    <property type="protein sequence ID" value="SHI96643.1"/>
    <property type="molecule type" value="Genomic_DNA"/>
</dbReference>
<dbReference type="InterPro" id="IPR000524">
    <property type="entry name" value="Tscrpt_reg_HTH_GntR"/>
</dbReference>
<dbReference type="InterPro" id="IPR036388">
    <property type="entry name" value="WH-like_DNA-bd_sf"/>
</dbReference>
<name>A0A1M6FG83_9BACT</name>
<evidence type="ECO:0000259" key="4">
    <source>
        <dbReference type="PROSITE" id="PS50949"/>
    </source>
</evidence>
<dbReference type="CDD" id="cd07377">
    <property type="entry name" value="WHTH_GntR"/>
    <property type="match status" value="1"/>
</dbReference>
<dbReference type="Proteomes" id="UP000183994">
    <property type="component" value="Unassembled WGS sequence"/>
</dbReference>
<dbReference type="PROSITE" id="PS50949">
    <property type="entry name" value="HTH_GNTR"/>
    <property type="match status" value="1"/>
</dbReference>
<dbReference type="Pfam" id="PF00392">
    <property type="entry name" value="GntR"/>
    <property type="match status" value="1"/>
</dbReference>
<gene>
    <name evidence="5" type="ORF">SAMN02745216_00812</name>
</gene>
<dbReference type="InterPro" id="IPR008920">
    <property type="entry name" value="TF_FadR/GntR_C"/>
</dbReference>
<sequence length="261" mass="29677">MQKHEKALNKLAKDIFTRRLQAGGKLPSERQLSQDMEIDRTSLRIALKHLESMGVLDIRQGDGIYVKDYTHHAGPDFLQLVVESDDLNAPGSVVDDYLMDEMWEFWGAYFPVLLKMSSKKASPRDMRDLMTLLDEELEHVHDRDKIVELDLLAEERIARATGNMVIMLYSNASRTIRRNMVKAFYDRVDDDTVRLHVEIKRALVKDWASGAMTAEELADHYAQVLEAHRAAIKKTRSSNGAAAAMLEEYKDALDKTGSAKV</sequence>
<dbReference type="PRINTS" id="PR00035">
    <property type="entry name" value="HTHGNTR"/>
</dbReference>
<dbReference type="PANTHER" id="PTHR43537:SF5">
    <property type="entry name" value="UXU OPERON TRANSCRIPTIONAL REGULATOR"/>
    <property type="match status" value="1"/>
</dbReference>
<dbReference type="Gene3D" id="1.10.10.10">
    <property type="entry name" value="Winged helix-like DNA-binding domain superfamily/Winged helix DNA-binding domain"/>
    <property type="match status" value="1"/>
</dbReference>
<keyword evidence="2 5" id="KW-0238">DNA-binding</keyword>
<feature type="domain" description="HTH gntR-type" evidence="4">
    <location>
        <begin position="1"/>
        <end position="69"/>
    </location>
</feature>
<reference evidence="6" key="1">
    <citation type="submission" date="2016-11" db="EMBL/GenBank/DDBJ databases">
        <authorList>
            <person name="Varghese N."/>
            <person name="Submissions S."/>
        </authorList>
    </citation>
    <scope>NUCLEOTIDE SEQUENCE [LARGE SCALE GENOMIC DNA]</scope>
    <source>
        <strain evidence="6">DSM 16219</strain>
    </source>
</reference>
<evidence type="ECO:0000256" key="1">
    <source>
        <dbReference type="ARBA" id="ARBA00023015"/>
    </source>
</evidence>
<dbReference type="SUPFAM" id="SSF46785">
    <property type="entry name" value="Winged helix' DNA-binding domain"/>
    <property type="match status" value="1"/>
</dbReference>
<dbReference type="Gene3D" id="1.20.120.530">
    <property type="entry name" value="GntR ligand-binding domain-like"/>
    <property type="match status" value="1"/>
</dbReference>
<dbReference type="InterPro" id="IPR036390">
    <property type="entry name" value="WH_DNA-bd_sf"/>
</dbReference>
<dbReference type="GO" id="GO:0003700">
    <property type="term" value="F:DNA-binding transcription factor activity"/>
    <property type="evidence" value="ECO:0007669"/>
    <property type="project" value="InterPro"/>
</dbReference>